<feature type="compositionally biased region" description="Low complexity" evidence="2">
    <location>
        <begin position="156"/>
        <end position="190"/>
    </location>
</feature>
<feature type="compositionally biased region" description="Polar residues" evidence="2">
    <location>
        <begin position="239"/>
        <end position="250"/>
    </location>
</feature>
<feature type="compositionally biased region" description="Low complexity" evidence="2">
    <location>
        <begin position="380"/>
        <end position="390"/>
    </location>
</feature>
<name>A0A835ZIA2_9STRA</name>
<dbReference type="AlphaFoldDB" id="A0A835ZIA2"/>
<dbReference type="EMBL" id="JAFCMP010000003">
    <property type="protein sequence ID" value="KAG5192659.1"/>
    <property type="molecule type" value="Genomic_DNA"/>
</dbReference>
<organism evidence="3 4">
    <name type="scientific">Tribonema minus</name>
    <dbReference type="NCBI Taxonomy" id="303371"/>
    <lineage>
        <taxon>Eukaryota</taxon>
        <taxon>Sar</taxon>
        <taxon>Stramenopiles</taxon>
        <taxon>Ochrophyta</taxon>
        <taxon>PX clade</taxon>
        <taxon>Xanthophyceae</taxon>
        <taxon>Tribonematales</taxon>
        <taxon>Tribonemataceae</taxon>
        <taxon>Tribonema</taxon>
    </lineage>
</organism>
<dbReference type="Proteomes" id="UP000664859">
    <property type="component" value="Unassembled WGS sequence"/>
</dbReference>
<sequence length="408" mass="40633">MTEAKLTGDEGAQDTQLANVKAELAMLRGDIATMRDAMQNTNREFASAILLLSKYVGVNWDSKMLPQQQQQLQSSHIEHQPQQVAPNQTQQPQAQSNVAAAAVAAIAEQVPMAMVTAQQQLETMTNKVDSLQQRLEAATTDVTALAAAAAAPAAPTLAATPAPAPHTAPADHQPAPAIGTSGRSASSRRTVTAERQAGAVQRQESAGAQKMSVLQQKLGKHGSASAPAAPAPQLRKQVSDATSTLSTPVSTPRLPGTSPRGTPRQLSDVAAEAPVAEAAAAPAAAAVAAVAAATAAAAAPAAAAVPATVAAAPAAAAAASAALAATAPAAAATAAIQAPNGAAELNETLVKVNFQFVNVQRLRGNGRFCLYGVDAALGGSSSSSSSSSSSTKTAGHSAPMTTAPAAAA</sequence>
<feature type="compositionally biased region" description="Low complexity" evidence="2">
    <location>
        <begin position="398"/>
        <end position="408"/>
    </location>
</feature>
<feature type="compositionally biased region" description="Low complexity" evidence="2">
    <location>
        <begin position="223"/>
        <end position="232"/>
    </location>
</feature>
<evidence type="ECO:0000313" key="3">
    <source>
        <dbReference type="EMBL" id="KAG5192659.1"/>
    </source>
</evidence>
<gene>
    <name evidence="3" type="ORF">JKP88DRAFT_284179</name>
</gene>
<evidence type="ECO:0000313" key="4">
    <source>
        <dbReference type="Proteomes" id="UP000664859"/>
    </source>
</evidence>
<comment type="caution">
    <text evidence="3">The sequence shown here is derived from an EMBL/GenBank/DDBJ whole genome shotgun (WGS) entry which is preliminary data.</text>
</comment>
<feature type="region of interest" description="Disordered" evidence="2">
    <location>
        <begin position="67"/>
        <end position="93"/>
    </location>
</feature>
<feature type="region of interest" description="Disordered" evidence="2">
    <location>
        <begin position="379"/>
        <end position="408"/>
    </location>
</feature>
<keyword evidence="1" id="KW-0175">Coiled coil</keyword>
<accession>A0A835ZIA2</accession>
<feature type="coiled-coil region" evidence="1">
    <location>
        <begin position="17"/>
        <end position="44"/>
    </location>
</feature>
<feature type="compositionally biased region" description="Low complexity" evidence="2">
    <location>
        <begin position="80"/>
        <end position="93"/>
    </location>
</feature>
<evidence type="ECO:0000256" key="2">
    <source>
        <dbReference type="SAM" id="MobiDB-lite"/>
    </source>
</evidence>
<protein>
    <submittedName>
        <fullName evidence="3">Uncharacterized protein</fullName>
    </submittedName>
</protein>
<feature type="coiled-coil region" evidence="1">
    <location>
        <begin position="114"/>
        <end position="148"/>
    </location>
</feature>
<reference evidence="3" key="1">
    <citation type="submission" date="2021-02" db="EMBL/GenBank/DDBJ databases">
        <title>First Annotated Genome of the Yellow-green Alga Tribonema minus.</title>
        <authorList>
            <person name="Mahan K.M."/>
        </authorList>
    </citation>
    <scope>NUCLEOTIDE SEQUENCE</scope>
    <source>
        <strain evidence="3">UTEX B ZZ1240</strain>
    </source>
</reference>
<keyword evidence="4" id="KW-1185">Reference proteome</keyword>
<feature type="region of interest" description="Disordered" evidence="2">
    <location>
        <begin position="156"/>
        <end position="269"/>
    </location>
</feature>
<evidence type="ECO:0000256" key="1">
    <source>
        <dbReference type="SAM" id="Coils"/>
    </source>
</evidence>
<proteinExistence type="predicted"/>